<feature type="binding site" evidence="14">
    <location>
        <position position="383"/>
    </location>
    <ligand>
        <name>Zn(2+)</name>
        <dbReference type="ChEBI" id="CHEBI:29105"/>
        <label>1</label>
    </ligand>
</feature>
<keyword evidence="8" id="KW-0234">DNA repair</keyword>
<dbReference type="GO" id="GO:0008270">
    <property type="term" value="F:zinc ion binding"/>
    <property type="evidence" value="ECO:0007669"/>
    <property type="project" value="UniProtKB-KW"/>
</dbReference>
<dbReference type="Proteomes" id="UP000799429">
    <property type="component" value="Unassembled WGS sequence"/>
</dbReference>
<dbReference type="CDD" id="cd16858">
    <property type="entry name" value="ING_ING3_Yng2p"/>
    <property type="match status" value="1"/>
</dbReference>
<dbReference type="GO" id="GO:0035267">
    <property type="term" value="C:NuA4 histone acetyltransferase complex"/>
    <property type="evidence" value="ECO:0007669"/>
    <property type="project" value="TreeGrafter"/>
</dbReference>
<feature type="site" description="Histone H3K4me3 binding" evidence="13">
    <location>
        <position position="381"/>
    </location>
</feature>
<dbReference type="SMART" id="SM00249">
    <property type="entry name" value="PHD"/>
    <property type="match status" value="1"/>
</dbReference>
<evidence type="ECO:0000256" key="13">
    <source>
        <dbReference type="PIRSR" id="PIRSR628651-50"/>
    </source>
</evidence>
<dbReference type="Gene3D" id="3.30.40.10">
    <property type="entry name" value="Zinc/RING finger domain, C3HC4 (zinc finger)"/>
    <property type="match status" value="1"/>
</dbReference>
<comment type="similarity">
    <text evidence="2 16">Belongs to the ING family.</text>
</comment>
<dbReference type="OrthoDB" id="2505961at2759"/>
<dbReference type="AlphaFoldDB" id="A0A9P4SE64"/>
<feature type="site" description="Histone H3K4me3 binding" evidence="13">
    <location>
        <position position="369"/>
    </location>
</feature>
<dbReference type="SMART" id="SM01408">
    <property type="entry name" value="ING"/>
    <property type="match status" value="1"/>
</dbReference>
<organism evidence="20 21">
    <name type="scientific">Patellaria atrata CBS 101060</name>
    <dbReference type="NCBI Taxonomy" id="1346257"/>
    <lineage>
        <taxon>Eukaryota</taxon>
        <taxon>Fungi</taxon>
        <taxon>Dikarya</taxon>
        <taxon>Ascomycota</taxon>
        <taxon>Pezizomycotina</taxon>
        <taxon>Dothideomycetes</taxon>
        <taxon>Dothideomycetes incertae sedis</taxon>
        <taxon>Patellariales</taxon>
        <taxon>Patellariaceae</taxon>
        <taxon>Patellaria</taxon>
    </lineage>
</organism>
<keyword evidence="3 14" id="KW-0479">Metal-binding</keyword>
<reference evidence="20" key="1">
    <citation type="journal article" date="2020" name="Stud. Mycol.">
        <title>101 Dothideomycetes genomes: a test case for predicting lifestyles and emergence of pathogens.</title>
        <authorList>
            <person name="Haridas S."/>
            <person name="Albert R."/>
            <person name="Binder M."/>
            <person name="Bloem J."/>
            <person name="Labutti K."/>
            <person name="Salamov A."/>
            <person name="Andreopoulos B."/>
            <person name="Baker S."/>
            <person name="Barry K."/>
            <person name="Bills G."/>
            <person name="Bluhm B."/>
            <person name="Cannon C."/>
            <person name="Castanera R."/>
            <person name="Culley D."/>
            <person name="Daum C."/>
            <person name="Ezra D."/>
            <person name="Gonzalez J."/>
            <person name="Henrissat B."/>
            <person name="Kuo A."/>
            <person name="Liang C."/>
            <person name="Lipzen A."/>
            <person name="Lutzoni F."/>
            <person name="Magnuson J."/>
            <person name="Mondo S."/>
            <person name="Nolan M."/>
            <person name="Ohm R."/>
            <person name="Pangilinan J."/>
            <person name="Park H.-J."/>
            <person name="Ramirez L."/>
            <person name="Alfaro M."/>
            <person name="Sun H."/>
            <person name="Tritt A."/>
            <person name="Yoshinaga Y."/>
            <person name="Zwiers L.-H."/>
            <person name="Turgeon B."/>
            <person name="Goodwin S."/>
            <person name="Spatafora J."/>
            <person name="Crous P."/>
            <person name="Grigoriev I."/>
        </authorList>
    </citation>
    <scope>NUCLEOTIDE SEQUENCE</scope>
    <source>
        <strain evidence="20">CBS 101060</strain>
    </source>
</reference>
<feature type="compositionally biased region" description="Polar residues" evidence="18">
    <location>
        <begin position="239"/>
        <end position="250"/>
    </location>
</feature>
<dbReference type="EMBL" id="MU006092">
    <property type="protein sequence ID" value="KAF2840940.1"/>
    <property type="molecule type" value="Genomic_DNA"/>
</dbReference>
<evidence type="ECO:0000259" key="19">
    <source>
        <dbReference type="PROSITE" id="PS50016"/>
    </source>
</evidence>
<dbReference type="SUPFAM" id="SSF57903">
    <property type="entry name" value="FYVE/PHD zinc finger"/>
    <property type="match status" value="1"/>
</dbReference>
<feature type="compositionally biased region" description="Low complexity" evidence="18">
    <location>
        <begin position="262"/>
        <end position="272"/>
    </location>
</feature>
<dbReference type="Gene3D" id="6.10.140.1740">
    <property type="match status" value="1"/>
</dbReference>
<feature type="binding site" evidence="14">
    <location>
        <position position="402"/>
    </location>
    <ligand>
        <name>Zn(2+)</name>
        <dbReference type="ChEBI" id="CHEBI:29105"/>
        <label>2</label>
    </ligand>
</feature>
<dbReference type="InterPro" id="IPR028651">
    <property type="entry name" value="ING_fam"/>
</dbReference>
<feature type="binding site" evidence="14">
    <location>
        <position position="386"/>
    </location>
    <ligand>
        <name>Zn(2+)</name>
        <dbReference type="ChEBI" id="CHEBI:29105"/>
        <label>1</label>
    </ligand>
</feature>
<evidence type="ECO:0000313" key="20">
    <source>
        <dbReference type="EMBL" id="KAF2840940.1"/>
    </source>
</evidence>
<dbReference type="PANTHER" id="PTHR10333">
    <property type="entry name" value="INHIBITOR OF GROWTH PROTEIN"/>
    <property type="match status" value="1"/>
</dbReference>
<dbReference type="InterPro" id="IPR019787">
    <property type="entry name" value="Znf_PHD-finger"/>
</dbReference>
<dbReference type="PROSITE" id="PS01359">
    <property type="entry name" value="ZF_PHD_1"/>
    <property type="match status" value="1"/>
</dbReference>
<evidence type="ECO:0000256" key="2">
    <source>
        <dbReference type="ARBA" id="ARBA00010210"/>
    </source>
</evidence>
<dbReference type="GO" id="GO:0006355">
    <property type="term" value="P:regulation of DNA-templated transcription"/>
    <property type="evidence" value="ECO:0007669"/>
    <property type="project" value="TreeGrafter"/>
</dbReference>
<dbReference type="InterPro" id="IPR019786">
    <property type="entry name" value="Zinc_finger_PHD-type_CS"/>
</dbReference>
<evidence type="ECO:0000256" key="1">
    <source>
        <dbReference type="ARBA" id="ARBA00004123"/>
    </source>
</evidence>
<evidence type="ECO:0000256" key="16">
    <source>
        <dbReference type="RuleBase" id="RU361213"/>
    </source>
</evidence>
<comment type="function">
    <text evidence="16">Component of an histone acetyltransferase complex.</text>
</comment>
<comment type="subcellular location">
    <subcellularLocation>
        <location evidence="1 16">Nucleus</location>
    </subcellularLocation>
</comment>
<evidence type="ECO:0000256" key="14">
    <source>
        <dbReference type="PIRSR" id="PIRSR628651-51"/>
    </source>
</evidence>
<feature type="binding site" evidence="14">
    <location>
        <position position="361"/>
    </location>
    <ligand>
        <name>Zn(2+)</name>
        <dbReference type="ChEBI" id="CHEBI:29105"/>
        <label>1</label>
    </ligand>
</feature>
<feature type="site" description="Histone H3K4me3 binding" evidence="13">
    <location>
        <position position="358"/>
    </location>
</feature>
<feature type="binding site" evidence="14">
    <location>
        <position position="372"/>
    </location>
    <ligand>
        <name>Zn(2+)</name>
        <dbReference type="ChEBI" id="CHEBI:29105"/>
        <label>2</label>
    </ligand>
</feature>
<evidence type="ECO:0000256" key="15">
    <source>
        <dbReference type="PROSITE-ProRule" id="PRU00146"/>
    </source>
</evidence>
<evidence type="ECO:0000256" key="7">
    <source>
        <dbReference type="ARBA" id="ARBA00022853"/>
    </source>
</evidence>
<evidence type="ECO:0000256" key="3">
    <source>
        <dbReference type="ARBA" id="ARBA00022723"/>
    </source>
</evidence>
<feature type="region of interest" description="Disordered" evidence="18">
    <location>
        <begin position="130"/>
        <end position="159"/>
    </location>
</feature>
<dbReference type="GO" id="GO:0051321">
    <property type="term" value="P:meiotic cell cycle"/>
    <property type="evidence" value="ECO:0007669"/>
    <property type="project" value="UniProtKB-KW"/>
</dbReference>
<keyword evidence="21" id="KW-1185">Reference proteome</keyword>
<feature type="compositionally biased region" description="Acidic residues" evidence="18">
    <location>
        <begin position="316"/>
        <end position="329"/>
    </location>
</feature>
<dbReference type="InterPro" id="IPR013083">
    <property type="entry name" value="Znf_RING/FYVE/PHD"/>
</dbReference>
<evidence type="ECO:0000313" key="21">
    <source>
        <dbReference type="Proteomes" id="UP000799429"/>
    </source>
</evidence>
<feature type="binding site" evidence="14">
    <location>
        <position position="377"/>
    </location>
    <ligand>
        <name>Zn(2+)</name>
        <dbReference type="ChEBI" id="CHEBI:29105"/>
        <label>2</label>
    </ligand>
</feature>
<evidence type="ECO:0000256" key="9">
    <source>
        <dbReference type="ARBA" id="ARBA00023242"/>
    </source>
</evidence>
<evidence type="ECO:0000256" key="12">
    <source>
        <dbReference type="ARBA" id="ARBA00037044"/>
    </source>
</evidence>
<keyword evidence="10" id="KW-0469">Meiosis</keyword>
<feature type="site" description="Histone H3K4me3 binding" evidence="13">
    <location>
        <position position="373"/>
    </location>
</feature>
<evidence type="ECO:0000256" key="6">
    <source>
        <dbReference type="ARBA" id="ARBA00022833"/>
    </source>
</evidence>
<keyword evidence="4" id="KW-0227">DNA damage</keyword>
<evidence type="ECO:0000256" key="11">
    <source>
        <dbReference type="ARBA" id="ARBA00023306"/>
    </source>
</evidence>
<dbReference type="InterPro" id="IPR011011">
    <property type="entry name" value="Znf_FYVE_PHD"/>
</dbReference>
<keyword evidence="17" id="KW-0175">Coiled coil</keyword>
<comment type="caution">
    <text evidence="20">The sequence shown here is derived from an EMBL/GenBank/DDBJ whole genome shotgun (WGS) entry which is preliminary data.</text>
</comment>
<keyword evidence="11" id="KW-0131">Cell cycle</keyword>
<dbReference type="PANTHER" id="PTHR10333:SF100">
    <property type="entry name" value="CHROMATIN MODIFICATION-RELATED PROTEIN YNG2"/>
    <property type="match status" value="1"/>
</dbReference>
<name>A0A9P4SE64_9PEZI</name>
<evidence type="ECO:0000256" key="10">
    <source>
        <dbReference type="ARBA" id="ARBA00023254"/>
    </source>
</evidence>
<keyword evidence="9 16" id="KW-0539">Nucleus</keyword>
<proteinExistence type="inferred from homology"/>
<evidence type="ECO:0000256" key="5">
    <source>
        <dbReference type="ARBA" id="ARBA00022771"/>
    </source>
</evidence>
<feature type="domain" description="PHD-type" evidence="19">
    <location>
        <begin position="356"/>
        <end position="405"/>
    </location>
</feature>
<keyword evidence="6 14" id="KW-0862">Zinc</keyword>
<feature type="compositionally biased region" description="Acidic residues" evidence="18">
    <location>
        <begin position="341"/>
        <end position="351"/>
    </location>
</feature>
<dbReference type="GO" id="GO:0005634">
    <property type="term" value="C:nucleus"/>
    <property type="evidence" value="ECO:0007669"/>
    <property type="project" value="UniProtKB-SubCell"/>
</dbReference>
<dbReference type="GO" id="GO:0006325">
    <property type="term" value="P:chromatin organization"/>
    <property type="evidence" value="ECO:0007669"/>
    <property type="project" value="UniProtKB-KW"/>
</dbReference>
<feature type="coiled-coil region" evidence="17">
    <location>
        <begin position="84"/>
        <end position="119"/>
    </location>
</feature>
<keyword evidence="7 16" id="KW-0156">Chromatin regulator</keyword>
<feature type="region of interest" description="Disordered" evidence="18">
    <location>
        <begin position="214"/>
        <end position="351"/>
    </location>
</feature>
<comment type="domain">
    <text evidence="16">The PHD-type zinc finger mediates the binding to H3K4me3.</text>
</comment>
<dbReference type="InterPro" id="IPR024610">
    <property type="entry name" value="ING_N_histone-binding"/>
</dbReference>
<evidence type="ECO:0000256" key="4">
    <source>
        <dbReference type="ARBA" id="ARBA00022763"/>
    </source>
</evidence>
<dbReference type="PROSITE" id="PS50016">
    <property type="entry name" value="ZF_PHD_2"/>
    <property type="match status" value="1"/>
</dbReference>
<evidence type="ECO:0000256" key="8">
    <source>
        <dbReference type="ARBA" id="ARBA00023204"/>
    </source>
</evidence>
<dbReference type="InterPro" id="IPR001965">
    <property type="entry name" value="Znf_PHD"/>
</dbReference>
<dbReference type="Pfam" id="PF12998">
    <property type="entry name" value="ING"/>
    <property type="match status" value="1"/>
</dbReference>
<gene>
    <name evidence="20" type="ORF">M501DRAFT_1002021</name>
</gene>
<keyword evidence="5 15" id="KW-0863">Zinc-finger</keyword>
<feature type="compositionally biased region" description="Basic residues" evidence="18">
    <location>
        <begin position="273"/>
        <end position="293"/>
    </location>
</feature>
<comment type="subunit">
    <text evidence="16">Component of an histone acetyltransferase complex. Interacts with H3K4me3 and to a lesser extent with H3K4me2.</text>
</comment>
<evidence type="ECO:0000256" key="18">
    <source>
        <dbReference type="SAM" id="MobiDB-lite"/>
    </source>
</evidence>
<dbReference type="CDD" id="cd15505">
    <property type="entry name" value="PHD_ING"/>
    <property type="match status" value="1"/>
</dbReference>
<feature type="binding site" evidence="14">
    <location>
        <position position="359"/>
    </location>
    <ligand>
        <name>Zn(2+)</name>
        <dbReference type="ChEBI" id="CHEBI:29105"/>
        <label>1</label>
    </ligand>
</feature>
<sequence>MTESREDAASVLEQFVHDVANLPAEVAHLMEEMAAKDQQIQECRSVINTRDSSIQKFIKLNGSLVKNPKEEPYSKIIMQNFEQAQILQEEKVGLSEKAVALLERHVKRLDIKIRDLQTENAMPMDPTLPSLLRESSGNLVPPASSAGTGASTPLNPLSINTTSGGAPNIANAAMARMASAAVAGRLGSPSVGGMQPHPLITTALTSLSTIAANHRQREASVGSDAKRRRPNASLGTLPAHSSNLARQSSLGPGTPKPGTPGAGSRAGSAGPRPAKKITSRKIAPHQQVRKKVGKGGISKKSARRIMGHNKASPSTGDEESVLSEGDGSDAETSGVGHDGAADDDGMDVDEDDGDDRVYCTCQSISYGDMVACDNENCQYQWFHWGCVGLKTEPQGEWLCPACRTLPPSKIKKAR</sequence>
<accession>A0A9P4SE64</accession>
<comment type="function">
    <text evidence="12">Component of the NuA4 histone acetyltransferase complex which is involved in transcriptional activation of selected genes principally by acetylation of nucleosomal histone H4 and H2A. The NuA4 complex is also involved in DNA repair. Involved in cell cycle progression and meiosis.</text>
</comment>
<dbReference type="GO" id="GO:0006281">
    <property type="term" value="P:DNA repair"/>
    <property type="evidence" value="ECO:0007669"/>
    <property type="project" value="UniProtKB-KW"/>
</dbReference>
<feature type="compositionally biased region" description="Polar residues" evidence="18">
    <location>
        <begin position="145"/>
        <end position="159"/>
    </location>
</feature>
<evidence type="ECO:0000256" key="17">
    <source>
        <dbReference type="SAM" id="Coils"/>
    </source>
</evidence>
<protein>
    <recommendedName>
        <fullName evidence="16">Chromatin modification-related protein</fullName>
    </recommendedName>
</protein>
<feature type="binding site" evidence="14">
    <location>
        <position position="399"/>
    </location>
    <ligand>
        <name>Zn(2+)</name>
        <dbReference type="ChEBI" id="CHEBI:29105"/>
        <label>2</label>
    </ligand>
</feature>